<reference evidence="5" key="1">
    <citation type="submission" date="2010-10" db="EMBL/GenBank/DDBJ databases">
        <title>The complete genome of Halanaerobium praevalens DSM 2228.</title>
        <authorList>
            <consortium name="US DOE Joint Genome Institute (JGI-PGF)"/>
            <person name="Lucas S."/>
            <person name="Copeland A."/>
            <person name="Lapidus A."/>
            <person name="Glavina del Rio T."/>
            <person name="Dalin E."/>
            <person name="Tice H."/>
            <person name="Bruce D."/>
            <person name="Goodwin L."/>
            <person name="Pitluck S."/>
            <person name="Kyrpides N."/>
            <person name="Mavromatis K."/>
            <person name="Ivanova N."/>
            <person name="Ovchinnikova G."/>
            <person name="Chertkov O."/>
            <person name="Detter J.C."/>
            <person name="Han C."/>
            <person name="Larimer F."/>
            <person name="Land M."/>
            <person name="Hauser L."/>
            <person name="Markowitz V."/>
            <person name="Cheng J.-F."/>
            <person name="Hugenholtz P."/>
            <person name="Woyke T."/>
            <person name="Wu D."/>
            <person name="Tindall B."/>
            <person name="Pomrenke H.G."/>
            <person name="Brambilla E."/>
            <person name="Klenk H.-P."/>
            <person name="Eisen J.A."/>
        </authorList>
    </citation>
    <scope>NUCLEOTIDE SEQUENCE [LARGE SCALE GENOMIC DNA]</scope>
    <source>
        <strain evidence="5">ATCC 33744 / DSM 2228 / GSL</strain>
    </source>
</reference>
<dbReference type="GO" id="GO:0006152">
    <property type="term" value="P:purine nucleoside catabolic process"/>
    <property type="evidence" value="ECO:0007669"/>
    <property type="project" value="TreeGrafter"/>
</dbReference>
<dbReference type="KEGG" id="hpk:Hprae_0399"/>
<evidence type="ECO:0000313" key="4">
    <source>
        <dbReference type="EMBL" id="ADO76554.1"/>
    </source>
</evidence>
<dbReference type="eggNOG" id="COG1957">
    <property type="taxonomic scope" value="Bacteria"/>
</dbReference>
<dbReference type="NCBIfam" id="NF008036">
    <property type="entry name" value="PRK10768.1"/>
    <property type="match status" value="1"/>
</dbReference>
<dbReference type="STRING" id="572479.Hprae_0399"/>
<dbReference type="GO" id="GO:0008477">
    <property type="term" value="F:purine nucleosidase activity"/>
    <property type="evidence" value="ECO:0007669"/>
    <property type="project" value="TreeGrafter"/>
</dbReference>
<feature type="domain" description="Inosine/uridine-preferring nucleoside hydrolase" evidence="3">
    <location>
        <begin position="5"/>
        <end position="293"/>
    </location>
</feature>
<gene>
    <name evidence="4" type="ordered locus">Hprae_0399</name>
</gene>
<protein>
    <submittedName>
        <fullName evidence="4">Inosine/uridine-preferring nucleoside hydrolase</fullName>
    </submittedName>
</protein>
<accession>E3DNT0</accession>
<dbReference type="PANTHER" id="PTHR12304">
    <property type="entry name" value="INOSINE-URIDINE PREFERRING NUCLEOSIDE HYDROLASE"/>
    <property type="match status" value="1"/>
</dbReference>
<keyword evidence="2" id="KW-0326">Glycosidase</keyword>
<dbReference type="RefSeq" id="WP_014552587.1">
    <property type="nucleotide sequence ID" value="NC_017455.1"/>
</dbReference>
<evidence type="ECO:0000313" key="5">
    <source>
        <dbReference type="Proteomes" id="UP000006866"/>
    </source>
</evidence>
<dbReference type="GO" id="GO:0005829">
    <property type="term" value="C:cytosol"/>
    <property type="evidence" value="ECO:0007669"/>
    <property type="project" value="TreeGrafter"/>
</dbReference>
<dbReference type="OrthoDB" id="9797882at2"/>
<dbReference type="Gene3D" id="3.90.245.10">
    <property type="entry name" value="Ribonucleoside hydrolase-like"/>
    <property type="match status" value="1"/>
</dbReference>
<evidence type="ECO:0000256" key="1">
    <source>
        <dbReference type="ARBA" id="ARBA00022801"/>
    </source>
</evidence>
<name>E3DNT0_HALPG</name>
<dbReference type="AlphaFoldDB" id="E3DNT0"/>
<dbReference type="Proteomes" id="UP000006866">
    <property type="component" value="Chromosome"/>
</dbReference>
<evidence type="ECO:0000256" key="2">
    <source>
        <dbReference type="ARBA" id="ARBA00023295"/>
    </source>
</evidence>
<proteinExistence type="predicted"/>
<keyword evidence="5" id="KW-1185">Reference proteome</keyword>
<organism evidence="4 5">
    <name type="scientific">Halanaerobium praevalens (strain ATCC 33744 / DSM 2228 / GSL)</name>
    <dbReference type="NCBI Taxonomy" id="572479"/>
    <lineage>
        <taxon>Bacteria</taxon>
        <taxon>Bacillati</taxon>
        <taxon>Bacillota</taxon>
        <taxon>Clostridia</taxon>
        <taxon>Halanaerobiales</taxon>
        <taxon>Halanaerobiaceae</taxon>
        <taxon>Halanaerobium</taxon>
    </lineage>
</organism>
<dbReference type="SUPFAM" id="SSF53590">
    <property type="entry name" value="Nucleoside hydrolase"/>
    <property type="match status" value="1"/>
</dbReference>
<dbReference type="EMBL" id="CP002175">
    <property type="protein sequence ID" value="ADO76554.1"/>
    <property type="molecule type" value="Genomic_DNA"/>
</dbReference>
<dbReference type="PATRIC" id="fig|572479.3.peg.404"/>
<dbReference type="InterPro" id="IPR023186">
    <property type="entry name" value="IUNH"/>
</dbReference>
<keyword evidence="1 4" id="KW-0378">Hydrolase</keyword>
<dbReference type="InterPro" id="IPR001910">
    <property type="entry name" value="Inosine/uridine_hydrolase_dom"/>
</dbReference>
<dbReference type="Pfam" id="PF01156">
    <property type="entry name" value="IU_nuc_hydro"/>
    <property type="match status" value="1"/>
</dbReference>
<evidence type="ECO:0000259" key="3">
    <source>
        <dbReference type="Pfam" id="PF01156"/>
    </source>
</evidence>
<dbReference type="CDD" id="cd02651">
    <property type="entry name" value="nuc_hydro_IU_UC_XIUA"/>
    <property type="match status" value="1"/>
</dbReference>
<dbReference type="InterPro" id="IPR036452">
    <property type="entry name" value="Ribo_hydro-like"/>
</dbReference>
<dbReference type="HOGENOM" id="CLU_036838_2_2_9"/>
<reference evidence="4 5" key="2">
    <citation type="journal article" date="2011" name="Stand. Genomic Sci.">
        <title>Complete genome sequence of the extremely halophilic Halanaerobium praevalens type strain (GSL).</title>
        <authorList>
            <person name="Ivanova N."/>
            <person name="Sikorski J."/>
            <person name="Chertkov O."/>
            <person name="Nolan M."/>
            <person name="Lucas S."/>
            <person name="Hammon N."/>
            <person name="Deshpande S."/>
            <person name="Cheng J.F."/>
            <person name="Tapia R."/>
            <person name="Han C."/>
            <person name="Goodwin L."/>
            <person name="Pitluck S."/>
            <person name="Huntemann M."/>
            <person name="Liolios K."/>
            <person name="Pagani I."/>
            <person name="Mavromatis K."/>
            <person name="Ovchinikova G."/>
            <person name="Pati A."/>
            <person name="Chen A."/>
            <person name="Palaniappan K."/>
            <person name="Land M."/>
            <person name="Hauser L."/>
            <person name="Brambilla E.M."/>
            <person name="Kannan K.P."/>
            <person name="Rohde M."/>
            <person name="Tindall B.J."/>
            <person name="Goker M."/>
            <person name="Detter J.C."/>
            <person name="Woyke T."/>
            <person name="Bristow J."/>
            <person name="Eisen J.A."/>
            <person name="Markowitz V."/>
            <person name="Hugenholtz P."/>
            <person name="Kyrpides N.C."/>
            <person name="Klenk H.P."/>
            <person name="Lapidus A."/>
        </authorList>
    </citation>
    <scope>NUCLEOTIDE SEQUENCE [LARGE SCALE GENOMIC DNA]</scope>
    <source>
        <strain evidence="5">ATCC 33744 / DSM 2228 / GSL</strain>
    </source>
</reference>
<dbReference type="PANTHER" id="PTHR12304:SF15">
    <property type="entry name" value="NON-SPECIFIC RIBONUCLEOSIDE HYDROLASE RIHC"/>
    <property type="match status" value="1"/>
</dbReference>
<sequence>MKKKIIIDTDPGIDDAAALAIALTNPKLEVAMISTVAGNVNVNYTTENAKKILDFFEKQTPLAKGNSIPLLKEYEDASLIHGETGMGGYDFPKSERSLLAEHAVYEMQKRILASTKKVTLVTIGPLTNIALLLNMYPEVKSQIAEIVMMGGSTIGGNTNSSAEFNFKVDPHAVQIVLNSGLDLTVFGLRVTTKALLTKKDIAELKTLGETGKMLYSIFSHYRGGDIDQAGLMMHDICTICYLLKPEIFDFQETNFEIAVSGPAAGTTVADLDNRYSIEKNVKLAVKIKEKQFRDWMLAEIAKLK</sequence>